<accession>A0AAV6U421</accession>
<name>A0AAV6U421_9ARAC</name>
<proteinExistence type="predicted"/>
<dbReference type="AlphaFoldDB" id="A0AAV6U421"/>
<keyword evidence="3" id="KW-1185">Reference proteome</keyword>
<dbReference type="Proteomes" id="UP000827092">
    <property type="component" value="Unassembled WGS sequence"/>
</dbReference>
<reference evidence="2 3" key="1">
    <citation type="journal article" date="2022" name="Nat. Ecol. Evol.">
        <title>A masculinizing supergene underlies an exaggerated male reproductive morph in a spider.</title>
        <authorList>
            <person name="Hendrickx F."/>
            <person name="De Corte Z."/>
            <person name="Sonet G."/>
            <person name="Van Belleghem S.M."/>
            <person name="Kostlbacher S."/>
            <person name="Vangestel C."/>
        </authorList>
    </citation>
    <scope>NUCLEOTIDE SEQUENCE [LARGE SCALE GENOMIC DNA]</scope>
    <source>
        <strain evidence="2">W744_W776</strain>
    </source>
</reference>
<organism evidence="2 3">
    <name type="scientific">Oedothorax gibbosus</name>
    <dbReference type="NCBI Taxonomy" id="931172"/>
    <lineage>
        <taxon>Eukaryota</taxon>
        <taxon>Metazoa</taxon>
        <taxon>Ecdysozoa</taxon>
        <taxon>Arthropoda</taxon>
        <taxon>Chelicerata</taxon>
        <taxon>Arachnida</taxon>
        <taxon>Araneae</taxon>
        <taxon>Araneomorphae</taxon>
        <taxon>Entelegynae</taxon>
        <taxon>Araneoidea</taxon>
        <taxon>Linyphiidae</taxon>
        <taxon>Erigoninae</taxon>
        <taxon>Oedothorax</taxon>
    </lineage>
</organism>
<feature type="chain" id="PRO_5043955735" evidence="1">
    <location>
        <begin position="37"/>
        <end position="82"/>
    </location>
</feature>
<feature type="signal peptide" evidence="1">
    <location>
        <begin position="1"/>
        <end position="36"/>
    </location>
</feature>
<evidence type="ECO:0000256" key="1">
    <source>
        <dbReference type="SAM" id="SignalP"/>
    </source>
</evidence>
<sequence>MLNLKHFTQARFQKSKTMRFLYIIVLVIALASQCWSQTVTQRPGAQRLSQRVDQMICQTGCPILSATHKEGCCKRYHYNRCC</sequence>
<gene>
    <name evidence="2" type="ORF">JTE90_015374</name>
</gene>
<dbReference type="EMBL" id="JAFNEN010000665">
    <property type="protein sequence ID" value="KAG8178821.1"/>
    <property type="molecule type" value="Genomic_DNA"/>
</dbReference>
<keyword evidence="1" id="KW-0732">Signal</keyword>
<evidence type="ECO:0000313" key="3">
    <source>
        <dbReference type="Proteomes" id="UP000827092"/>
    </source>
</evidence>
<comment type="caution">
    <text evidence="2">The sequence shown here is derived from an EMBL/GenBank/DDBJ whole genome shotgun (WGS) entry which is preliminary data.</text>
</comment>
<protein>
    <submittedName>
        <fullName evidence="2">Uncharacterized protein</fullName>
    </submittedName>
</protein>
<evidence type="ECO:0000313" key="2">
    <source>
        <dbReference type="EMBL" id="KAG8178821.1"/>
    </source>
</evidence>